<evidence type="ECO:0000313" key="2">
    <source>
        <dbReference type="EMBL" id="RHW44872.1"/>
    </source>
</evidence>
<evidence type="ECO:0000259" key="1">
    <source>
        <dbReference type="Pfam" id="PF13472"/>
    </source>
</evidence>
<dbReference type="RefSeq" id="WP_118911206.1">
    <property type="nucleotide sequence ID" value="NZ_QOCS01000024.1"/>
</dbReference>
<evidence type="ECO:0000313" key="3">
    <source>
        <dbReference type="Proteomes" id="UP000284822"/>
    </source>
</evidence>
<dbReference type="Gene3D" id="3.40.50.1110">
    <property type="entry name" value="SGNH hydrolase"/>
    <property type="match status" value="1"/>
</dbReference>
<dbReference type="EMBL" id="QOCS01000024">
    <property type="protein sequence ID" value="RHW44872.1"/>
    <property type="molecule type" value="Genomic_DNA"/>
</dbReference>
<protein>
    <submittedName>
        <fullName evidence="2">Lipase</fullName>
    </submittedName>
</protein>
<dbReference type="PANTHER" id="PTHR14209">
    <property type="entry name" value="ISOAMYL ACETATE-HYDROLYZING ESTERASE 1"/>
    <property type="match status" value="1"/>
</dbReference>
<dbReference type="AlphaFoldDB" id="A0A417Z2N0"/>
<feature type="domain" description="SGNH hydrolase-type esterase" evidence="1">
    <location>
        <begin position="7"/>
        <end position="172"/>
    </location>
</feature>
<sequence>MKKIVLFGDAILGGVHHERVTDCFTNRIQNAFADAQIINCSIPGHKTSDALTHFQRDVVNLQPDIVVLFFGTNDILTTNEMKPGYFTNNLSHMITEIGPQKVVLVSPPYVDYHKHPDRSWPRQLQFALAAEQMAKSYHLPFVNLLDAMQAQKQPEQYLQADGLHFNESGYDLLERLLVPAIKQTL</sequence>
<name>A0A417Z2N0_9LACO</name>
<dbReference type="Proteomes" id="UP000284822">
    <property type="component" value="Unassembled WGS sequence"/>
</dbReference>
<organism evidence="2 3">
    <name type="scientific">Bombilactobacillus bombi</name>
    <dbReference type="NCBI Taxonomy" id="1303590"/>
    <lineage>
        <taxon>Bacteria</taxon>
        <taxon>Bacillati</taxon>
        <taxon>Bacillota</taxon>
        <taxon>Bacilli</taxon>
        <taxon>Lactobacillales</taxon>
        <taxon>Lactobacillaceae</taxon>
        <taxon>Bombilactobacillus</taxon>
    </lineage>
</organism>
<proteinExistence type="predicted"/>
<gene>
    <name evidence="2" type="ORF">DS832_08605</name>
</gene>
<dbReference type="InterPro" id="IPR045136">
    <property type="entry name" value="Iah1-like"/>
</dbReference>
<dbReference type="InterPro" id="IPR013830">
    <property type="entry name" value="SGNH_hydro"/>
</dbReference>
<dbReference type="PANTHER" id="PTHR14209:SF19">
    <property type="entry name" value="ISOAMYL ACETATE-HYDROLYZING ESTERASE 1 HOMOLOG"/>
    <property type="match status" value="1"/>
</dbReference>
<dbReference type="InterPro" id="IPR036514">
    <property type="entry name" value="SGNH_hydro_sf"/>
</dbReference>
<reference evidence="2 3" key="1">
    <citation type="submission" date="2018-07" db="EMBL/GenBank/DDBJ databases">
        <title>Genome sequences of six Lactobacillus spp. isolated from bumble bee guts.</title>
        <authorList>
            <person name="Motta E.V.S."/>
            <person name="Moran N.A."/>
        </authorList>
    </citation>
    <scope>NUCLEOTIDE SEQUENCE [LARGE SCALE GENOMIC DNA]</scope>
    <source>
        <strain evidence="2 3">LV-8.1</strain>
    </source>
</reference>
<accession>A0A417Z2N0</accession>
<comment type="caution">
    <text evidence="2">The sequence shown here is derived from an EMBL/GenBank/DDBJ whole genome shotgun (WGS) entry which is preliminary data.</text>
</comment>
<dbReference type="Pfam" id="PF13472">
    <property type="entry name" value="Lipase_GDSL_2"/>
    <property type="match status" value="1"/>
</dbReference>
<dbReference type="SUPFAM" id="SSF52266">
    <property type="entry name" value="SGNH hydrolase"/>
    <property type="match status" value="1"/>
</dbReference>